<evidence type="ECO:0000313" key="6">
    <source>
        <dbReference type="EMBL" id="MFD2206710.1"/>
    </source>
</evidence>
<evidence type="ECO:0000256" key="2">
    <source>
        <dbReference type="ARBA" id="ARBA00023125"/>
    </source>
</evidence>
<evidence type="ECO:0000313" key="7">
    <source>
        <dbReference type="Proteomes" id="UP001597294"/>
    </source>
</evidence>
<dbReference type="CDD" id="cd05013">
    <property type="entry name" value="SIS_RpiR"/>
    <property type="match status" value="1"/>
</dbReference>
<proteinExistence type="predicted"/>
<dbReference type="SUPFAM" id="SSF53697">
    <property type="entry name" value="SIS domain"/>
    <property type="match status" value="1"/>
</dbReference>
<dbReference type="InterPro" id="IPR035472">
    <property type="entry name" value="RpiR-like_SIS"/>
</dbReference>
<evidence type="ECO:0000256" key="1">
    <source>
        <dbReference type="ARBA" id="ARBA00023015"/>
    </source>
</evidence>
<feature type="domain" description="SIS" evidence="5">
    <location>
        <begin position="132"/>
        <end position="275"/>
    </location>
</feature>
<evidence type="ECO:0000259" key="4">
    <source>
        <dbReference type="PROSITE" id="PS51071"/>
    </source>
</evidence>
<dbReference type="Gene3D" id="1.10.10.10">
    <property type="entry name" value="Winged helix-like DNA-binding domain superfamily/Winged helix DNA-binding domain"/>
    <property type="match status" value="1"/>
</dbReference>
<evidence type="ECO:0000256" key="3">
    <source>
        <dbReference type="ARBA" id="ARBA00023163"/>
    </source>
</evidence>
<dbReference type="InterPro" id="IPR047640">
    <property type="entry name" value="RpiR-like"/>
</dbReference>
<keyword evidence="2" id="KW-0238">DNA-binding</keyword>
<feature type="domain" description="HTH rpiR-type" evidence="4">
    <location>
        <begin position="7"/>
        <end position="83"/>
    </location>
</feature>
<dbReference type="PANTHER" id="PTHR30514">
    <property type="entry name" value="GLUCOKINASE"/>
    <property type="match status" value="1"/>
</dbReference>
<dbReference type="InterPro" id="IPR009057">
    <property type="entry name" value="Homeodomain-like_sf"/>
</dbReference>
<dbReference type="Gene3D" id="3.40.50.10490">
    <property type="entry name" value="Glucose-6-phosphate isomerase like protein, domain 1"/>
    <property type="match status" value="1"/>
</dbReference>
<reference evidence="7" key="1">
    <citation type="journal article" date="2019" name="Int. J. Syst. Evol. Microbiol.">
        <title>The Global Catalogue of Microorganisms (GCM) 10K type strain sequencing project: providing services to taxonomists for standard genome sequencing and annotation.</title>
        <authorList>
            <consortium name="The Broad Institute Genomics Platform"/>
            <consortium name="The Broad Institute Genome Sequencing Center for Infectious Disease"/>
            <person name="Wu L."/>
            <person name="Ma J."/>
        </authorList>
    </citation>
    <scope>NUCLEOTIDE SEQUENCE [LARGE SCALE GENOMIC DNA]</scope>
    <source>
        <strain evidence="7">CGMCC 4.7192</strain>
    </source>
</reference>
<dbReference type="Proteomes" id="UP001597294">
    <property type="component" value="Unassembled WGS sequence"/>
</dbReference>
<protein>
    <submittedName>
        <fullName evidence="6">MurR/RpiR family transcriptional regulator</fullName>
    </submittedName>
</protein>
<comment type="caution">
    <text evidence="6">The sequence shown here is derived from an EMBL/GenBank/DDBJ whole genome shotgun (WGS) entry which is preliminary data.</text>
</comment>
<dbReference type="InterPro" id="IPR046348">
    <property type="entry name" value="SIS_dom_sf"/>
</dbReference>
<keyword evidence="1" id="KW-0805">Transcription regulation</keyword>
<evidence type="ECO:0000259" key="5">
    <source>
        <dbReference type="PROSITE" id="PS51464"/>
    </source>
</evidence>
<sequence length="297" mass="32874">MSAIDKTGIVEQLTRELNSYPKSLRRIAMFIIDNPAEFGMKSIRDSATATGVSTNTLVRLAQKLGFESYNQLRAPFRAALTTNASNASTNQWINELYDRGGIEQIRADTVSSVIGNVTEALRQNEAEVIDKAAELILQAKSVYLMGTRAPYTLVHYLYYVGRMALPNLVVTPGHANSPVDEILNVKEDDLVLAVSITPFSRETIEACKIAKSRGAKLILMSDSTANSLPLKPDITLIAPVGTPRNFDGFVGFDSFVGFFALSEWLLTAVVEKGSPNTKQRIQMFNQYRQETNVFWKP</sequence>
<keyword evidence="7" id="KW-1185">Reference proteome</keyword>
<dbReference type="PROSITE" id="PS51464">
    <property type="entry name" value="SIS"/>
    <property type="match status" value="1"/>
</dbReference>
<dbReference type="SUPFAM" id="SSF46689">
    <property type="entry name" value="Homeodomain-like"/>
    <property type="match status" value="1"/>
</dbReference>
<gene>
    <name evidence="6" type="ORF">ACFSKO_13850</name>
</gene>
<dbReference type="RefSeq" id="WP_380252609.1">
    <property type="nucleotide sequence ID" value="NZ_JBHUII010000007.1"/>
</dbReference>
<dbReference type="InterPro" id="IPR036388">
    <property type="entry name" value="WH-like_DNA-bd_sf"/>
</dbReference>
<keyword evidence="3" id="KW-0804">Transcription</keyword>
<name>A0ABW5BP84_9PROT</name>
<dbReference type="Pfam" id="PF01418">
    <property type="entry name" value="HTH_6"/>
    <property type="match status" value="1"/>
</dbReference>
<dbReference type="PANTHER" id="PTHR30514:SF18">
    <property type="entry name" value="RPIR-FAMILY TRANSCRIPTIONAL REGULATOR"/>
    <property type="match status" value="1"/>
</dbReference>
<accession>A0ABW5BP84</accession>
<dbReference type="InterPro" id="IPR000281">
    <property type="entry name" value="HTH_RpiR"/>
</dbReference>
<dbReference type="InterPro" id="IPR001347">
    <property type="entry name" value="SIS_dom"/>
</dbReference>
<dbReference type="PROSITE" id="PS51071">
    <property type="entry name" value="HTH_RPIR"/>
    <property type="match status" value="1"/>
</dbReference>
<dbReference type="EMBL" id="JBHUII010000007">
    <property type="protein sequence ID" value="MFD2206710.1"/>
    <property type="molecule type" value="Genomic_DNA"/>
</dbReference>
<organism evidence="6 7">
    <name type="scientific">Kiloniella antarctica</name>
    <dbReference type="NCBI Taxonomy" id="1550907"/>
    <lineage>
        <taxon>Bacteria</taxon>
        <taxon>Pseudomonadati</taxon>
        <taxon>Pseudomonadota</taxon>
        <taxon>Alphaproteobacteria</taxon>
        <taxon>Rhodospirillales</taxon>
        <taxon>Kiloniellaceae</taxon>
        <taxon>Kiloniella</taxon>
    </lineage>
</organism>
<dbReference type="Pfam" id="PF01380">
    <property type="entry name" value="SIS"/>
    <property type="match status" value="1"/>
</dbReference>